<gene>
    <name evidence="2" type="ORF">GTC17253_05110</name>
</gene>
<reference evidence="2" key="1">
    <citation type="submission" date="2024-07" db="EMBL/GenBank/DDBJ databases">
        <title>Complete genome sequence of Prevotella sp. YM-2024 GTC17253.</title>
        <authorList>
            <person name="Hayashi M."/>
            <person name="Muto Y."/>
            <person name="Tanaka K."/>
            <person name="Niwa H."/>
        </authorList>
    </citation>
    <scope>NUCLEOTIDE SEQUENCE</scope>
    <source>
        <strain evidence="2">GTC17253</strain>
    </source>
</reference>
<feature type="transmembrane region" description="Helical" evidence="1">
    <location>
        <begin position="33"/>
        <end position="54"/>
    </location>
</feature>
<keyword evidence="1" id="KW-0812">Transmembrane</keyword>
<keyword evidence="1" id="KW-0472">Membrane</keyword>
<protein>
    <recommendedName>
        <fullName evidence="3">DUF2892 domain-containing protein</fullName>
    </recommendedName>
</protein>
<accession>A0AB33IWT0</accession>
<evidence type="ECO:0000313" key="2">
    <source>
        <dbReference type="EMBL" id="BFO70545.1"/>
    </source>
</evidence>
<name>A0AB33IWT0_9BACT</name>
<feature type="transmembrane region" description="Helical" evidence="1">
    <location>
        <begin position="9"/>
        <end position="27"/>
    </location>
</feature>
<evidence type="ECO:0008006" key="3">
    <source>
        <dbReference type="Google" id="ProtNLM"/>
    </source>
</evidence>
<evidence type="ECO:0000256" key="1">
    <source>
        <dbReference type="SAM" id="Phobius"/>
    </source>
</evidence>
<dbReference type="AlphaFoldDB" id="A0AB33IWT0"/>
<organism evidence="2">
    <name type="scientific">Prevotella sp. GTC17253</name>
    <dbReference type="NCBI Taxonomy" id="3236793"/>
    <lineage>
        <taxon>Bacteria</taxon>
        <taxon>Pseudomonadati</taxon>
        <taxon>Bacteroidota</taxon>
        <taxon>Bacteroidia</taxon>
        <taxon>Bacteroidales</taxon>
        <taxon>Prevotellaceae</taxon>
        <taxon>Prevotella</taxon>
    </lineage>
</organism>
<dbReference type="EMBL" id="AP035785">
    <property type="protein sequence ID" value="BFO70545.1"/>
    <property type="molecule type" value="Genomic_DNA"/>
</dbReference>
<keyword evidence="1" id="KW-1133">Transmembrane helix</keyword>
<proteinExistence type="predicted"/>
<sequence>MTKNLMGKAALPLIYIGVILLAILFIFNLTRYSLLLFAALAIELLGTGCYIYGLKKTCKY</sequence>